<dbReference type="PANTHER" id="PTHR11388:SF142">
    <property type="entry name" value="SOLUTE CARRIER ORGANIC ANION TRANSPORTER FAMILY MEMBER 5A1"/>
    <property type="match status" value="1"/>
</dbReference>
<evidence type="ECO:0000256" key="2">
    <source>
        <dbReference type="SAM" id="Phobius"/>
    </source>
</evidence>
<dbReference type="GO" id="GO:0043252">
    <property type="term" value="P:sodium-independent organic anion transport"/>
    <property type="evidence" value="ECO:0007669"/>
    <property type="project" value="TreeGrafter"/>
</dbReference>
<evidence type="ECO:0000256" key="1">
    <source>
        <dbReference type="SAM" id="MobiDB-lite"/>
    </source>
</evidence>
<evidence type="ECO:0000313" key="4">
    <source>
        <dbReference type="Proteomes" id="UP000267096"/>
    </source>
</evidence>
<keyword evidence="2" id="KW-0472">Membrane</keyword>
<protein>
    <submittedName>
        <fullName evidence="5">Solute carrier organic anion transporter family member 4A1</fullName>
    </submittedName>
</protein>
<dbReference type="EMBL" id="UYRR01017756">
    <property type="protein sequence ID" value="VDK29070.1"/>
    <property type="molecule type" value="Genomic_DNA"/>
</dbReference>
<feature type="region of interest" description="Disordered" evidence="1">
    <location>
        <begin position="88"/>
        <end position="117"/>
    </location>
</feature>
<evidence type="ECO:0000313" key="3">
    <source>
        <dbReference type="EMBL" id="VDK29070.1"/>
    </source>
</evidence>
<proteinExistence type="predicted"/>
<evidence type="ECO:0000313" key="5">
    <source>
        <dbReference type="WBParaSite" id="ASIM_0000762201-mRNA-1"/>
    </source>
</evidence>
<dbReference type="AlphaFoldDB" id="A0A0M3JJ06"/>
<gene>
    <name evidence="3" type="ORF">ASIM_LOCUS7384</name>
</gene>
<dbReference type="GO" id="GO:0016323">
    <property type="term" value="C:basolateral plasma membrane"/>
    <property type="evidence" value="ECO:0007669"/>
    <property type="project" value="TreeGrafter"/>
</dbReference>
<sequence>MALSFASCITNMLGFIPAPIVFGWLIDSACILWHSRCPNDRGNCVIYDNKFFRRTFHFSNAVIQLLAVISIVVCYLFIRNRVLPEEEQQAPEYYEDDQISETVNENSLRPAPIQTDL</sequence>
<dbReference type="OrthoDB" id="5062115at2759"/>
<organism evidence="5">
    <name type="scientific">Anisakis simplex</name>
    <name type="common">Herring worm</name>
    <dbReference type="NCBI Taxonomy" id="6269"/>
    <lineage>
        <taxon>Eukaryota</taxon>
        <taxon>Metazoa</taxon>
        <taxon>Ecdysozoa</taxon>
        <taxon>Nematoda</taxon>
        <taxon>Chromadorea</taxon>
        <taxon>Rhabditida</taxon>
        <taxon>Spirurina</taxon>
        <taxon>Ascaridomorpha</taxon>
        <taxon>Ascaridoidea</taxon>
        <taxon>Anisakidae</taxon>
        <taxon>Anisakis</taxon>
        <taxon>Anisakis simplex complex</taxon>
    </lineage>
</organism>
<feature type="transmembrane region" description="Helical" evidence="2">
    <location>
        <begin position="55"/>
        <end position="78"/>
    </location>
</feature>
<dbReference type="Proteomes" id="UP000267096">
    <property type="component" value="Unassembled WGS sequence"/>
</dbReference>
<keyword evidence="4" id="KW-1185">Reference proteome</keyword>
<accession>A0A0M3JJ06</accession>
<reference evidence="5" key="1">
    <citation type="submission" date="2017-02" db="UniProtKB">
        <authorList>
            <consortium name="WormBaseParasite"/>
        </authorList>
    </citation>
    <scope>IDENTIFICATION</scope>
</reference>
<name>A0A0M3JJ06_ANISI</name>
<dbReference type="WBParaSite" id="ASIM_0000762201-mRNA-1">
    <property type="protein sequence ID" value="ASIM_0000762201-mRNA-1"/>
    <property type="gene ID" value="ASIM_0000762201"/>
</dbReference>
<keyword evidence="2" id="KW-0812">Transmembrane</keyword>
<feature type="transmembrane region" description="Helical" evidence="2">
    <location>
        <begin position="12"/>
        <end position="35"/>
    </location>
</feature>
<dbReference type="InterPro" id="IPR004156">
    <property type="entry name" value="OATP"/>
</dbReference>
<dbReference type="PANTHER" id="PTHR11388">
    <property type="entry name" value="ORGANIC ANION TRANSPORTER"/>
    <property type="match status" value="1"/>
</dbReference>
<feature type="compositionally biased region" description="Acidic residues" evidence="1">
    <location>
        <begin position="88"/>
        <end position="99"/>
    </location>
</feature>
<dbReference type="GO" id="GO:0015347">
    <property type="term" value="F:sodium-independent organic anion transmembrane transporter activity"/>
    <property type="evidence" value="ECO:0007669"/>
    <property type="project" value="TreeGrafter"/>
</dbReference>
<keyword evidence="2" id="KW-1133">Transmembrane helix</keyword>
<dbReference type="Pfam" id="PF03137">
    <property type="entry name" value="OATP"/>
    <property type="match status" value="1"/>
</dbReference>
<reference evidence="3 4" key="2">
    <citation type="submission" date="2018-11" db="EMBL/GenBank/DDBJ databases">
        <authorList>
            <consortium name="Pathogen Informatics"/>
        </authorList>
    </citation>
    <scope>NUCLEOTIDE SEQUENCE [LARGE SCALE GENOMIC DNA]</scope>
</reference>